<keyword evidence="5 17" id="KW-1133">Transmembrane helix</keyword>
<evidence type="ECO:0000313" key="19">
    <source>
        <dbReference type="EMBL" id="KAH3839851.1"/>
    </source>
</evidence>
<evidence type="ECO:0000256" key="12">
    <source>
        <dbReference type="ARBA" id="ARBA00023224"/>
    </source>
</evidence>
<feature type="transmembrane region" description="Helical" evidence="17">
    <location>
        <begin position="132"/>
        <end position="152"/>
    </location>
</feature>
<keyword evidence="9" id="KW-1015">Disulfide bond</keyword>
<keyword evidence="6 16" id="KW-0297">G-protein coupled receptor</keyword>
<gene>
    <name evidence="19" type="ORF">DPMN_113288</name>
</gene>
<keyword evidence="13" id="KW-0449">Lipoprotein</keyword>
<evidence type="ECO:0000259" key="18">
    <source>
        <dbReference type="PROSITE" id="PS50262"/>
    </source>
</evidence>
<reference evidence="19" key="2">
    <citation type="submission" date="2020-11" db="EMBL/GenBank/DDBJ databases">
        <authorList>
            <person name="McCartney M.A."/>
            <person name="Auch B."/>
            <person name="Kono T."/>
            <person name="Mallez S."/>
            <person name="Becker A."/>
            <person name="Gohl D.M."/>
            <person name="Silverstein K.A.T."/>
            <person name="Koren S."/>
            <person name="Bechman K.B."/>
            <person name="Herman A."/>
            <person name="Abrahante J.E."/>
            <person name="Garbe J."/>
        </authorList>
    </citation>
    <scope>NUCLEOTIDE SEQUENCE</scope>
    <source>
        <strain evidence="19">Duluth1</strain>
        <tissue evidence="19">Whole animal</tissue>
    </source>
</reference>
<organism evidence="19 20">
    <name type="scientific">Dreissena polymorpha</name>
    <name type="common">Zebra mussel</name>
    <name type="synonym">Mytilus polymorpha</name>
    <dbReference type="NCBI Taxonomy" id="45954"/>
    <lineage>
        <taxon>Eukaryota</taxon>
        <taxon>Metazoa</taxon>
        <taxon>Spiralia</taxon>
        <taxon>Lophotrochozoa</taxon>
        <taxon>Mollusca</taxon>
        <taxon>Bivalvia</taxon>
        <taxon>Autobranchia</taxon>
        <taxon>Heteroconchia</taxon>
        <taxon>Euheterodonta</taxon>
        <taxon>Imparidentia</taxon>
        <taxon>Neoheterodontei</taxon>
        <taxon>Myida</taxon>
        <taxon>Dreissenoidea</taxon>
        <taxon>Dreissenidae</taxon>
        <taxon>Dreissena</taxon>
    </lineage>
</organism>
<dbReference type="InterPro" id="IPR017452">
    <property type="entry name" value="GPCR_Rhodpsn_7TM"/>
</dbReference>
<evidence type="ECO:0000256" key="5">
    <source>
        <dbReference type="ARBA" id="ARBA00022989"/>
    </source>
</evidence>
<name>A0A9D4QQJ7_DREPO</name>
<dbReference type="InterPro" id="IPR000314">
    <property type="entry name" value="Gastrin_rcpt"/>
</dbReference>
<evidence type="ECO:0000256" key="10">
    <source>
        <dbReference type="ARBA" id="ARBA00023170"/>
    </source>
</evidence>
<keyword evidence="10 16" id="KW-0675">Receptor</keyword>
<dbReference type="PROSITE" id="PS00237">
    <property type="entry name" value="G_PROTEIN_RECEP_F1_1"/>
    <property type="match status" value="1"/>
</dbReference>
<sequence>MRTVTNVFLLNLAVSDLLLAAFCMPFTLIPIHLKNFIFGPFMCVAIRYAQGVSVAASCFTLVAISLERYFAICKPLHSRRWQTLSHAYKIIILCWMLALIIVLPIPIATSLMEGGQGRMMCVEIWNNNDLEKAYTIFLDVVLLFIPLCLMTGSYTRIM</sequence>
<dbReference type="GO" id="GO:0008188">
    <property type="term" value="F:neuropeptide receptor activity"/>
    <property type="evidence" value="ECO:0007669"/>
    <property type="project" value="TreeGrafter"/>
</dbReference>
<feature type="transmembrane region" description="Helical" evidence="17">
    <location>
        <begin position="45"/>
        <end position="66"/>
    </location>
</feature>
<feature type="domain" description="G-protein coupled receptors family 1 profile" evidence="18">
    <location>
        <begin position="1"/>
        <end position="158"/>
    </location>
</feature>
<comment type="subcellular location">
    <subcellularLocation>
        <location evidence="1">Cell membrane</location>
        <topology evidence="1">Multi-pass membrane protein</topology>
    </subcellularLocation>
</comment>
<dbReference type="PRINTS" id="PR00237">
    <property type="entry name" value="GPCRRHODOPSN"/>
</dbReference>
<feature type="non-terminal residue" evidence="19">
    <location>
        <position position="158"/>
    </location>
</feature>
<evidence type="ECO:0000313" key="20">
    <source>
        <dbReference type="Proteomes" id="UP000828390"/>
    </source>
</evidence>
<keyword evidence="11" id="KW-0325">Glycoprotein</keyword>
<dbReference type="Proteomes" id="UP000828390">
    <property type="component" value="Unassembled WGS sequence"/>
</dbReference>
<dbReference type="PRINTS" id="PR01822">
    <property type="entry name" value="CCYSTOKININR"/>
</dbReference>
<protein>
    <recommendedName>
        <fullName evidence="2">Gastrin/cholecystokinin type B receptor</fullName>
    </recommendedName>
    <alternativeName>
        <fullName evidence="15">Cholecystokinin-2 receptor</fullName>
    </alternativeName>
</protein>
<evidence type="ECO:0000256" key="4">
    <source>
        <dbReference type="ARBA" id="ARBA00022692"/>
    </source>
</evidence>
<keyword evidence="12 16" id="KW-0807">Transducer</keyword>
<dbReference type="EMBL" id="JAIWYP010000004">
    <property type="protein sequence ID" value="KAH3839851.1"/>
    <property type="molecule type" value="Genomic_DNA"/>
</dbReference>
<keyword evidence="3" id="KW-1003">Cell membrane</keyword>
<feature type="transmembrane region" description="Helical" evidence="17">
    <location>
        <begin position="87"/>
        <end position="112"/>
    </location>
</feature>
<keyword evidence="20" id="KW-1185">Reference proteome</keyword>
<comment type="function">
    <text evidence="14">Receptor for gastrin and cholecystokinin. The CCK-B receptors occur throughout the central nervous system where they modulate anxiety, analgesia, arousal, and neuroleptic activity. This receptor mediates its action by association with G proteins that activate a phosphatidylinositol-calcium second messenger system.</text>
</comment>
<keyword evidence="8" id="KW-0564">Palmitate</keyword>
<dbReference type="Gene3D" id="1.20.1070.10">
    <property type="entry name" value="Rhodopsin 7-helix transmembrane proteins"/>
    <property type="match status" value="1"/>
</dbReference>
<dbReference type="GO" id="GO:0015054">
    <property type="term" value="F:gastrin receptor activity"/>
    <property type="evidence" value="ECO:0007669"/>
    <property type="project" value="InterPro"/>
</dbReference>
<keyword evidence="7 17" id="KW-0472">Membrane</keyword>
<evidence type="ECO:0000256" key="9">
    <source>
        <dbReference type="ARBA" id="ARBA00023157"/>
    </source>
</evidence>
<comment type="similarity">
    <text evidence="16">Belongs to the G-protein coupled receptor 1 family.</text>
</comment>
<dbReference type="PROSITE" id="PS50262">
    <property type="entry name" value="G_PROTEIN_RECEP_F1_2"/>
    <property type="match status" value="1"/>
</dbReference>
<evidence type="ECO:0000256" key="14">
    <source>
        <dbReference type="ARBA" id="ARBA00025402"/>
    </source>
</evidence>
<reference evidence="19" key="1">
    <citation type="journal article" date="2019" name="bioRxiv">
        <title>The Genome of the Zebra Mussel, Dreissena polymorpha: A Resource for Invasive Species Research.</title>
        <authorList>
            <person name="McCartney M.A."/>
            <person name="Auch B."/>
            <person name="Kono T."/>
            <person name="Mallez S."/>
            <person name="Zhang Y."/>
            <person name="Obille A."/>
            <person name="Becker A."/>
            <person name="Abrahante J.E."/>
            <person name="Garbe J."/>
            <person name="Badalamenti J.P."/>
            <person name="Herman A."/>
            <person name="Mangelson H."/>
            <person name="Liachko I."/>
            <person name="Sullivan S."/>
            <person name="Sone E.D."/>
            <person name="Koren S."/>
            <person name="Silverstein K.A.T."/>
            <person name="Beckman K.B."/>
            <person name="Gohl D.M."/>
        </authorList>
    </citation>
    <scope>NUCLEOTIDE SEQUENCE</scope>
    <source>
        <strain evidence="19">Duluth1</strain>
        <tissue evidence="19">Whole animal</tissue>
    </source>
</reference>
<dbReference type="InterPro" id="IPR009126">
    <property type="entry name" value="Cholcskin_rcpt"/>
</dbReference>
<proteinExistence type="inferred from homology"/>
<evidence type="ECO:0000256" key="7">
    <source>
        <dbReference type="ARBA" id="ARBA00023136"/>
    </source>
</evidence>
<evidence type="ECO:0000256" key="3">
    <source>
        <dbReference type="ARBA" id="ARBA00022475"/>
    </source>
</evidence>
<evidence type="ECO:0000256" key="11">
    <source>
        <dbReference type="ARBA" id="ARBA00023180"/>
    </source>
</evidence>
<evidence type="ECO:0000256" key="15">
    <source>
        <dbReference type="ARBA" id="ARBA00031093"/>
    </source>
</evidence>
<dbReference type="PRINTS" id="PR00527">
    <property type="entry name" value="GASTRINR"/>
</dbReference>
<dbReference type="AlphaFoldDB" id="A0A9D4QQJ7"/>
<dbReference type="Pfam" id="PF00001">
    <property type="entry name" value="7tm_1"/>
    <property type="match status" value="1"/>
</dbReference>
<dbReference type="PANTHER" id="PTHR24238">
    <property type="entry name" value="G-PROTEIN COUPLED RECEPTOR"/>
    <property type="match status" value="1"/>
</dbReference>
<evidence type="ECO:0000256" key="8">
    <source>
        <dbReference type="ARBA" id="ARBA00023139"/>
    </source>
</evidence>
<dbReference type="InterPro" id="IPR000276">
    <property type="entry name" value="GPCR_Rhodpsn"/>
</dbReference>
<accession>A0A9D4QQJ7</accession>
<dbReference type="SUPFAM" id="SSF81321">
    <property type="entry name" value="Family A G protein-coupled receptor-like"/>
    <property type="match status" value="1"/>
</dbReference>
<evidence type="ECO:0000256" key="16">
    <source>
        <dbReference type="RuleBase" id="RU000688"/>
    </source>
</evidence>
<evidence type="ECO:0000256" key="6">
    <source>
        <dbReference type="ARBA" id="ARBA00023040"/>
    </source>
</evidence>
<dbReference type="PANTHER" id="PTHR24238:SF75">
    <property type="entry name" value="CHOLECYSTOKININ-LIKE RECEPTOR AT 17D1-RELATED"/>
    <property type="match status" value="1"/>
</dbReference>
<feature type="transmembrane region" description="Helical" evidence="17">
    <location>
        <begin position="7"/>
        <end position="33"/>
    </location>
</feature>
<keyword evidence="4 16" id="KW-0812">Transmembrane</keyword>
<evidence type="ECO:0000256" key="1">
    <source>
        <dbReference type="ARBA" id="ARBA00004651"/>
    </source>
</evidence>
<comment type="caution">
    <text evidence="19">The sequence shown here is derived from an EMBL/GenBank/DDBJ whole genome shotgun (WGS) entry which is preliminary data.</text>
</comment>
<evidence type="ECO:0000256" key="13">
    <source>
        <dbReference type="ARBA" id="ARBA00023288"/>
    </source>
</evidence>
<evidence type="ECO:0000256" key="17">
    <source>
        <dbReference type="SAM" id="Phobius"/>
    </source>
</evidence>
<evidence type="ECO:0000256" key="2">
    <source>
        <dbReference type="ARBA" id="ARBA00019090"/>
    </source>
</evidence>
<dbReference type="GO" id="GO:0005886">
    <property type="term" value="C:plasma membrane"/>
    <property type="evidence" value="ECO:0007669"/>
    <property type="project" value="UniProtKB-SubCell"/>
</dbReference>